<sequence length="1629" mass="188693">MPPKKKIQQRHTTDSNAPSADQTVLRPEFIALEQKKNAGETHRGRGLQETTHGFYFEIQLLMLTSLNIFNMNENPFYIAPGYKQAGDFDDVTLFYRDGSSKDFDCILLQSKHSRKDRQIEEKDLTLDKGPFSLANYFKSYKEVMEWKDRRLLGHTDVRNHRCTVKYAMLCSNCSLDPSLINHKGITELKDPPKNIFHDDILKGVKFYQFNKSFLDEKIGDNSQDFCDHLIYALQFPKIEEMNSILSNRLCAIISKLYDEPSNKTNRPHRDENVWLANYLGWLLNCFANVINPDQCCYIDRIKIDTRLKHMLSNEKVLIYNTLTYRLTKQSIFGQILPVRRWSEKMGSFLEDKNIPVICCCVPDGQPVRWTTAQLYLYLTGSDMATEDNVFILEFNEAVKKNGDLNLLASEDKKYFFIIETEETISSCSRKYFCIKNNSSSKFFIVNNYHECDNCVGCDRLHYSDLREFSEKLISLPSNERSIYLQDFIKPMENKKIKTELMNTNVIKHLLSTKTLTIKNSPVSTLSAISLLPHISRKLRLYNGLDVKEIIKTQTTFNKNESCIFVYKQSESQIIEFNDKSQFKSLNNPSKEQIEETISTLKDFAYIHLIEIESSTNENIGILKKTIGNKTSSIGSCINRYINTKSWEIIDDDKFLLRTHITVLAAEPGMGKSYFVRWLLSNQRLRFFNEDLPISTPTFVWKILVDLRDYQELFVKTNQIESLENAVKFLVTNFDGNEDDKQLSEHFLLQFLKGLSNEHALIIILDGFDEISVDAQKKCIKLIQSLNTNTTHLIRIIITTRKYALSSLTEALIINKYDFEPITKHQQINYLNEYWHGSRDRAEYFIERLNTYVNNTAESLLGTPLLCQIIAVAFALVDNQQPNSNASGNDHNNLIKLNVITIFDKFIERQYSKLLNNYHLNTPNPFSKSMFDCFIRVHARTAFCVLRPNIYHLWFEEEEELPAVTVSEIINGGGIAESIGNPKVIHFIHQTFAEYFEAKLYINILSKSRKDKDPLVRDCKNHLKYAMLCPEYKVTKLFLDSYFDIAHHPVFHDQWISITESWLFVPPSKKNGPIIWWESPPPLFNARNNEQNVNDDSNYFASYNVWLNSRDIKGLKKLFKFGEFYNRANYEEAVKLIANETMDNQHFTMASSLCHHLFLLLKSDRQIIVGEIRKSVLKNDLSNESFELRVWLKLYSYVDEMNVDDTSEPRALFHKHIWLFNTVFPRLFSCDRDDEYVSASYKQCTAPCVADLLLATDKEGDKFVAQQMKNIQSLEREINTNCISLVTKVVPSVCINVNQLLRASSSSPSRISNEFISSAMIHVYALAENYLNKCAAIDKLNILWNKRKEDQQYFIEYLFSTQSGCSLDTYLTTITEKITESVKSKCKEEEYYSSLHTFFEPFFGVHLARLSDELLLLIPDMINGLIRLETAAERGLCQHETLHVLVSKLLTTLDWAFPEKQMLVHIDVPIALNFLCELMSENTLRFDPPLNQWYKSIITLIQRCLDQLSHSDQPPPYTIESVCQLFFSFARRSNLAIIADIDETKFVLHQTMKPEQFLAEIIANNSNQFKNISEKIHILTKNDNGTKEQQSVEHFSGTSENISGRDSEIEDKSYAESEFDTDANTEDGND</sequence>
<evidence type="ECO:0000256" key="1">
    <source>
        <dbReference type="SAM" id="MobiDB-lite"/>
    </source>
</evidence>
<proteinExistence type="predicted"/>
<protein>
    <recommendedName>
        <fullName evidence="6">NACHT domain-containing protein</fullName>
    </recommendedName>
</protein>
<dbReference type="OrthoDB" id="6745084at2759"/>
<evidence type="ECO:0000313" key="2">
    <source>
        <dbReference type="EMBL" id="CAF3212232.1"/>
    </source>
</evidence>
<dbReference type="SUPFAM" id="SSF52540">
    <property type="entry name" value="P-loop containing nucleoside triphosphate hydrolases"/>
    <property type="match status" value="1"/>
</dbReference>
<keyword evidence="5" id="KW-1185">Reference proteome</keyword>
<evidence type="ECO:0000313" key="4">
    <source>
        <dbReference type="Proteomes" id="UP000663825"/>
    </source>
</evidence>
<reference evidence="2" key="1">
    <citation type="submission" date="2021-02" db="EMBL/GenBank/DDBJ databases">
        <authorList>
            <person name="Nowell W R."/>
        </authorList>
    </citation>
    <scope>NUCLEOTIDE SEQUENCE</scope>
</reference>
<evidence type="ECO:0000313" key="5">
    <source>
        <dbReference type="Proteomes" id="UP000663873"/>
    </source>
</evidence>
<feature type="compositionally biased region" description="Acidic residues" evidence="1">
    <location>
        <begin position="1616"/>
        <end position="1629"/>
    </location>
</feature>
<dbReference type="EMBL" id="CAJNXB010002048">
    <property type="protein sequence ID" value="CAF3212232.1"/>
    <property type="molecule type" value="Genomic_DNA"/>
</dbReference>
<feature type="region of interest" description="Disordered" evidence="1">
    <location>
        <begin position="1582"/>
        <end position="1629"/>
    </location>
</feature>
<feature type="region of interest" description="Disordered" evidence="1">
    <location>
        <begin position="1"/>
        <end position="24"/>
    </location>
</feature>
<name>A0A817QWE8_9BILA</name>
<evidence type="ECO:0008006" key="6">
    <source>
        <dbReference type="Google" id="ProtNLM"/>
    </source>
</evidence>
<dbReference type="InterPro" id="IPR027417">
    <property type="entry name" value="P-loop_NTPase"/>
</dbReference>
<dbReference type="PANTHER" id="PTHR46844">
    <property type="entry name" value="SLR5058 PROTEIN"/>
    <property type="match status" value="1"/>
</dbReference>
<evidence type="ECO:0000313" key="3">
    <source>
        <dbReference type="EMBL" id="CAF4256136.1"/>
    </source>
</evidence>
<feature type="compositionally biased region" description="Polar residues" evidence="1">
    <location>
        <begin position="1582"/>
        <end position="1601"/>
    </location>
</feature>
<dbReference type="Gene3D" id="3.40.50.300">
    <property type="entry name" value="P-loop containing nucleotide triphosphate hydrolases"/>
    <property type="match status" value="1"/>
</dbReference>
<feature type="compositionally biased region" description="Basic and acidic residues" evidence="1">
    <location>
        <begin position="1602"/>
        <end position="1614"/>
    </location>
</feature>
<accession>A0A817QWE8</accession>
<dbReference type="Proteomes" id="UP000663825">
    <property type="component" value="Unassembled WGS sequence"/>
</dbReference>
<dbReference type="PANTHER" id="PTHR46844:SF1">
    <property type="entry name" value="SLR5058 PROTEIN"/>
    <property type="match status" value="1"/>
</dbReference>
<organism evidence="2 4">
    <name type="scientific">Rotaria socialis</name>
    <dbReference type="NCBI Taxonomy" id="392032"/>
    <lineage>
        <taxon>Eukaryota</taxon>
        <taxon>Metazoa</taxon>
        <taxon>Spiralia</taxon>
        <taxon>Gnathifera</taxon>
        <taxon>Rotifera</taxon>
        <taxon>Eurotatoria</taxon>
        <taxon>Bdelloidea</taxon>
        <taxon>Philodinida</taxon>
        <taxon>Philodinidae</taxon>
        <taxon>Rotaria</taxon>
    </lineage>
</organism>
<gene>
    <name evidence="2" type="ORF">TIS948_LOCUS13193</name>
    <name evidence="3" type="ORF">UJA718_LOCUS9862</name>
</gene>
<dbReference type="EMBL" id="CAJOBP010001127">
    <property type="protein sequence ID" value="CAF4256136.1"/>
    <property type="molecule type" value="Genomic_DNA"/>
</dbReference>
<comment type="caution">
    <text evidence="2">The sequence shown here is derived from an EMBL/GenBank/DDBJ whole genome shotgun (WGS) entry which is preliminary data.</text>
</comment>
<dbReference type="Proteomes" id="UP000663873">
    <property type="component" value="Unassembled WGS sequence"/>
</dbReference>